<dbReference type="AlphaFoldDB" id="A0A0F9QW18"/>
<gene>
    <name evidence="1" type="ORF">LCGC14_1047480</name>
</gene>
<organism evidence="1">
    <name type="scientific">marine sediment metagenome</name>
    <dbReference type="NCBI Taxonomy" id="412755"/>
    <lineage>
        <taxon>unclassified sequences</taxon>
        <taxon>metagenomes</taxon>
        <taxon>ecological metagenomes</taxon>
    </lineage>
</organism>
<accession>A0A0F9QW18</accession>
<evidence type="ECO:0000313" key="1">
    <source>
        <dbReference type="EMBL" id="KKN09358.1"/>
    </source>
</evidence>
<proteinExistence type="predicted"/>
<dbReference type="EMBL" id="LAZR01004357">
    <property type="protein sequence ID" value="KKN09358.1"/>
    <property type="molecule type" value="Genomic_DNA"/>
</dbReference>
<reference evidence="1" key="1">
    <citation type="journal article" date="2015" name="Nature">
        <title>Complex archaea that bridge the gap between prokaryotes and eukaryotes.</title>
        <authorList>
            <person name="Spang A."/>
            <person name="Saw J.H."/>
            <person name="Jorgensen S.L."/>
            <person name="Zaremba-Niedzwiedzka K."/>
            <person name="Martijn J."/>
            <person name="Lind A.E."/>
            <person name="van Eijk R."/>
            <person name="Schleper C."/>
            <person name="Guy L."/>
            <person name="Ettema T.J."/>
        </authorList>
    </citation>
    <scope>NUCLEOTIDE SEQUENCE</scope>
</reference>
<protein>
    <submittedName>
        <fullName evidence="1">Uncharacterized protein</fullName>
    </submittedName>
</protein>
<sequence length="67" mass="7428">MTTPAPLKDKGTIEAHGDEWIRKRYVAAAVAGLTYDVVHAPIGATRNYYLRMIKKCLPDAVQAGEKR</sequence>
<comment type="caution">
    <text evidence="1">The sequence shown here is derived from an EMBL/GenBank/DDBJ whole genome shotgun (WGS) entry which is preliminary data.</text>
</comment>
<name>A0A0F9QW18_9ZZZZ</name>